<evidence type="ECO:0000259" key="4">
    <source>
        <dbReference type="Pfam" id="PF01156"/>
    </source>
</evidence>
<dbReference type="PANTHER" id="PTHR12304:SF4">
    <property type="entry name" value="URIDINE NUCLEOSIDASE"/>
    <property type="match status" value="1"/>
</dbReference>
<dbReference type="AlphaFoldDB" id="A0A286GUY5"/>
<keyword evidence="2" id="KW-0326">Glycosidase</keyword>
<dbReference type="InterPro" id="IPR001910">
    <property type="entry name" value="Inosine/uridine_hydrolase_dom"/>
</dbReference>
<dbReference type="InterPro" id="IPR036452">
    <property type="entry name" value="Ribo_hydro-like"/>
</dbReference>
<reference evidence="6" key="1">
    <citation type="submission" date="2017-09" db="EMBL/GenBank/DDBJ databases">
        <authorList>
            <person name="Varghese N."/>
            <person name="Submissions S."/>
        </authorList>
    </citation>
    <scope>NUCLEOTIDE SEQUENCE [LARGE SCALE GENOMIC DNA]</scope>
    <source>
        <strain evidence="6">DSM 29961</strain>
    </source>
</reference>
<keyword evidence="6" id="KW-1185">Reference proteome</keyword>
<feature type="signal peptide" evidence="3">
    <location>
        <begin position="1"/>
        <end position="26"/>
    </location>
</feature>
<evidence type="ECO:0000256" key="2">
    <source>
        <dbReference type="ARBA" id="ARBA00023295"/>
    </source>
</evidence>
<evidence type="ECO:0000256" key="3">
    <source>
        <dbReference type="SAM" id="SignalP"/>
    </source>
</evidence>
<keyword evidence="1 5" id="KW-0378">Hydrolase</keyword>
<accession>A0A286GUY5</accession>
<feature type="chain" id="PRO_5012583569" evidence="3">
    <location>
        <begin position="27"/>
        <end position="317"/>
    </location>
</feature>
<dbReference type="Pfam" id="PF01156">
    <property type="entry name" value="IU_nuc_hydro"/>
    <property type="match status" value="1"/>
</dbReference>
<dbReference type="Gene3D" id="3.90.245.10">
    <property type="entry name" value="Ribonucleoside hydrolase-like"/>
    <property type="match status" value="1"/>
</dbReference>
<name>A0A286GUY5_9BACT</name>
<dbReference type="SUPFAM" id="SSF53590">
    <property type="entry name" value="Nucleoside hydrolase"/>
    <property type="match status" value="1"/>
</dbReference>
<feature type="domain" description="Inosine/uridine-preferring nucleoside hydrolase" evidence="4">
    <location>
        <begin position="31"/>
        <end position="234"/>
    </location>
</feature>
<gene>
    <name evidence="5" type="ORF">SAMN06269250_6386</name>
</gene>
<evidence type="ECO:0000313" key="6">
    <source>
        <dbReference type="Proteomes" id="UP000219452"/>
    </source>
</evidence>
<evidence type="ECO:0000256" key="1">
    <source>
        <dbReference type="ARBA" id="ARBA00022801"/>
    </source>
</evidence>
<dbReference type="RefSeq" id="WP_097131837.1">
    <property type="nucleotide sequence ID" value="NZ_OCNH01000009.1"/>
</dbReference>
<dbReference type="GO" id="GO:0005829">
    <property type="term" value="C:cytosol"/>
    <property type="evidence" value="ECO:0007669"/>
    <property type="project" value="TreeGrafter"/>
</dbReference>
<dbReference type="OrthoDB" id="2530052at2"/>
<dbReference type="InterPro" id="IPR023186">
    <property type="entry name" value="IUNH"/>
</dbReference>
<dbReference type="GO" id="GO:0006152">
    <property type="term" value="P:purine nucleoside catabolic process"/>
    <property type="evidence" value="ECO:0007669"/>
    <property type="project" value="TreeGrafter"/>
</dbReference>
<dbReference type="GO" id="GO:0008477">
    <property type="term" value="F:purine nucleosidase activity"/>
    <property type="evidence" value="ECO:0007669"/>
    <property type="project" value="TreeGrafter"/>
</dbReference>
<dbReference type="PANTHER" id="PTHR12304">
    <property type="entry name" value="INOSINE-URIDINE PREFERRING NUCLEOSIDE HYDROLASE"/>
    <property type="match status" value="1"/>
</dbReference>
<evidence type="ECO:0000313" key="5">
    <source>
        <dbReference type="EMBL" id="SOD99363.1"/>
    </source>
</evidence>
<keyword evidence="3" id="KW-0732">Signal</keyword>
<organism evidence="5 6">
    <name type="scientific">Spirosoma fluviale</name>
    <dbReference type="NCBI Taxonomy" id="1597977"/>
    <lineage>
        <taxon>Bacteria</taxon>
        <taxon>Pseudomonadati</taxon>
        <taxon>Bacteroidota</taxon>
        <taxon>Cytophagia</taxon>
        <taxon>Cytophagales</taxon>
        <taxon>Cytophagaceae</taxon>
        <taxon>Spirosoma</taxon>
    </lineage>
</organism>
<sequence length="317" mass="35921">MTPKSQRYLLPFFSLLFLLGGLTAQAQKQKVWLDADTGNETDDVYAIIRLLAEPSVEVLGLSSAHFNNADLVAFDKWNQYPTKAINTVAISQQLNEEILQAMHKEAIAHPLGADRQMGRAWGGTEARPSAASEQLIRTVKGLKPGEFLDVICLGALTNIASAIRIDTSIASRIRLYALGAQYNAQTKVWNKSEFNIRNDLNAFDYLLNHPSVDLRIMPTSTALPYRFARDTIYSKVNPAVVSQRMLKQRWEETNPQDKVRTLWDLALVEVYLLPEKAVLKDVLTPPENRQRFIKVYTQLDPKALTDDFWRVIHQLKN</sequence>
<dbReference type="EMBL" id="OCNH01000009">
    <property type="protein sequence ID" value="SOD99363.1"/>
    <property type="molecule type" value="Genomic_DNA"/>
</dbReference>
<dbReference type="Proteomes" id="UP000219452">
    <property type="component" value="Unassembled WGS sequence"/>
</dbReference>
<protein>
    <submittedName>
        <fullName evidence="5">Inosine-uridine preferring nucleoside hydrolase</fullName>
    </submittedName>
</protein>
<proteinExistence type="predicted"/>